<evidence type="ECO:0000313" key="1">
    <source>
        <dbReference type="EMBL" id="KRZ15182.1"/>
    </source>
</evidence>
<dbReference type="EMBL" id="JYDP01000019">
    <property type="protein sequence ID" value="KRZ15182.1"/>
    <property type="molecule type" value="Genomic_DNA"/>
</dbReference>
<proteinExistence type="predicted"/>
<dbReference type="Proteomes" id="UP000055024">
    <property type="component" value="Unassembled WGS sequence"/>
</dbReference>
<organism evidence="1 2">
    <name type="scientific">Trichinella zimbabwensis</name>
    <dbReference type="NCBI Taxonomy" id="268475"/>
    <lineage>
        <taxon>Eukaryota</taxon>
        <taxon>Metazoa</taxon>
        <taxon>Ecdysozoa</taxon>
        <taxon>Nematoda</taxon>
        <taxon>Enoplea</taxon>
        <taxon>Dorylaimia</taxon>
        <taxon>Trichinellida</taxon>
        <taxon>Trichinellidae</taxon>
        <taxon>Trichinella</taxon>
    </lineage>
</organism>
<dbReference type="AlphaFoldDB" id="A0A0V1HWY1"/>
<sequence length="134" mass="15704">MIRVTKDALRKIIHESWKQRLANFLFSRFAHQLKKSPTELIIQRRQNRLNGGEKTKDKQSLPADDLIFARNYAPGSKWRPASVVMSTRPVSYKVKSTNDQSWNQQLHQLRGRFTLENLEADLPKKQQSNIFDVQ</sequence>
<evidence type="ECO:0000313" key="2">
    <source>
        <dbReference type="Proteomes" id="UP000055024"/>
    </source>
</evidence>
<accession>A0A0V1HWY1</accession>
<name>A0A0V1HWY1_9BILA</name>
<dbReference type="OrthoDB" id="5832102at2759"/>
<keyword evidence="2" id="KW-1185">Reference proteome</keyword>
<reference evidence="1 2" key="1">
    <citation type="submission" date="2015-01" db="EMBL/GenBank/DDBJ databases">
        <title>Evolution of Trichinella species and genotypes.</title>
        <authorList>
            <person name="Korhonen P.K."/>
            <person name="Edoardo P."/>
            <person name="Giuseppe L.R."/>
            <person name="Gasser R.B."/>
        </authorList>
    </citation>
    <scope>NUCLEOTIDE SEQUENCE [LARGE SCALE GENOMIC DNA]</scope>
    <source>
        <strain evidence="1">ISS1029</strain>
    </source>
</reference>
<protein>
    <submittedName>
        <fullName evidence="1">Uncharacterized protein</fullName>
    </submittedName>
</protein>
<gene>
    <name evidence="1" type="ORF">T11_5056</name>
</gene>
<comment type="caution">
    <text evidence="1">The sequence shown here is derived from an EMBL/GenBank/DDBJ whole genome shotgun (WGS) entry which is preliminary data.</text>
</comment>